<feature type="compositionally biased region" description="Polar residues" evidence="1">
    <location>
        <begin position="158"/>
        <end position="174"/>
    </location>
</feature>
<evidence type="ECO:0000256" key="1">
    <source>
        <dbReference type="SAM" id="MobiDB-lite"/>
    </source>
</evidence>
<reference evidence="3" key="1">
    <citation type="journal article" date="2019" name="Int. J. Syst. Evol. Microbiol.">
        <title>The Global Catalogue of Microorganisms (GCM) 10K type strain sequencing project: providing services to taxonomists for standard genome sequencing and annotation.</title>
        <authorList>
            <consortium name="The Broad Institute Genomics Platform"/>
            <consortium name="The Broad Institute Genome Sequencing Center for Infectious Disease"/>
            <person name="Wu L."/>
            <person name="Ma J."/>
        </authorList>
    </citation>
    <scope>NUCLEOTIDE SEQUENCE [LARGE SCALE GENOMIC DNA]</scope>
    <source>
        <strain evidence="3">CCM 8904</strain>
    </source>
</reference>
<gene>
    <name evidence="2" type="ORF">ACFQGP_07335</name>
</gene>
<organism evidence="2 3">
    <name type="scientific">Loigolactobacillus jiayinensis</name>
    <dbReference type="NCBI Taxonomy" id="2486016"/>
    <lineage>
        <taxon>Bacteria</taxon>
        <taxon>Bacillati</taxon>
        <taxon>Bacillota</taxon>
        <taxon>Bacilli</taxon>
        <taxon>Lactobacillales</taxon>
        <taxon>Lactobacillaceae</taxon>
        <taxon>Loigolactobacillus</taxon>
    </lineage>
</organism>
<evidence type="ECO:0000313" key="3">
    <source>
        <dbReference type="Proteomes" id="UP001596289"/>
    </source>
</evidence>
<name>A0ABW1RBY2_9LACO</name>
<evidence type="ECO:0000313" key="2">
    <source>
        <dbReference type="EMBL" id="MFC6170385.1"/>
    </source>
</evidence>
<accession>A0ABW1RBY2</accession>
<keyword evidence="3" id="KW-1185">Reference proteome</keyword>
<proteinExistence type="predicted"/>
<comment type="caution">
    <text evidence="2">The sequence shown here is derived from an EMBL/GenBank/DDBJ whole genome shotgun (WGS) entry which is preliminary data.</text>
</comment>
<dbReference type="InterPro" id="IPR007731">
    <property type="entry name" value="DUF669"/>
</dbReference>
<sequence length="185" mass="19834">MSLFTVDSNNVFGTGVAEAGTYNVKIVKAMVNNSSNNNQYISIDFQVLDGTYKGGQIRYQNITWSTDDLENSTKRFNTIAVAVGASDGAVIDSVAQFANAINGKQLTIDVDWAEPNNKGKIYLEVRGYHQLSKDPSHPNGVKRPDANNGNPNVGIANGSATPNQSSDPFANSGNSIDISDDDIPF</sequence>
<protein>
    <submittedName>
        <fullName evidence="2">DUF669 domain-containing protein</fullName>
    </submittedName>
</protein>
<dbReference type="EMBL" id="JBHSSL010000041">
    <property type="protein sequence ID" value="MFC6170385.1"/>
    <property type="molecule type" value="Genomic_DNA"/>
</dbReference>
<dbReference type="RefSeq" id="WP_125552707.1">
    <property type="nucleotide sequence ID" value="NZ_JBHSSL010000041.1"/>
</dbReference>
<feature type="region of interest" description="Disordered" evidence="1">
    <location>
        <begin position="132"/>
        <end position="185"/>
    </location>
</feature>
<dbReference type="Pfam" id="PF05037">
    <property type="entry name" value="DUF669"/>
    <property type="match status" value="1"/>
</dbReference>
<dbReference type="Proteomes" id="UP001596289">
    <property type="component" value="Unassembled WGS sequence"/>
</dbReference>